<keyword evidence="2" id="KW-1185">Reference proteome</keyword>
<dbReference type="STRING" id="76947.GCA_002080435_03857"/>
<evidence type="ECO:0000313" key="2">
    <source>
        <dbReference type="Proteomes" id="UP000024284"/>
    </source>
</evidence>
<reference evidence="1" key="1">
    <citation type="submission" date="2014-08" db="EMBL/GenBank/DDBJ databases">
        <title>Draft genome sequences of Sphingobium herbicidovorans.</title>
        <authorList>
            <person name="Gan H.M."/>
            <person name="Gan H.Y."/>
            <person name="Savka M.A."/>
        </authorList>
    </citation>
    <scope>NUCLEOTIDE SEQUENCE [LARGE SCALE GENOMIC DNA]</scope>
    <source>
        <strain evidence="1">NBRC 16415</strain>
    </source>
</reference>
<dbReference type="Proteomes" id="UP000024284">
    <property type="component" value="Unassembled WGS sequence"/>
</dbReference>
<gene>
    <name evidence="1" type="ORF">BV98_003932</name>
</gene>
<organism evidence="1 2">
    <name type="scientific">Sphingobium herbicidovorans (strain ATCC 700291 / DSM 11019 / CCUG 56400 / KCTC 2939 / LMG 18315 / NBRC 16415 / MH)</name>
    <name type="common">Sphingomonas herbicidovorans</name>
    <dbReference type="NCBI Taxonomy" id="1219045"/>
    <lineage>
        <taxon>Bacteria</taxon>
        <taxon>Pseudomonadati</taxon>
        <taxon>Pseudomonadota</taxon>
        <taxon>Alphaproteobacteria</taxon>
        <taxon>Sphingomonadales</taxon>
        <taxon>Sphingomonadaceae</taxon>
        <taxon>Sphingobium</taxon>
    </lineage>
</organism>
<dbReference type="AlphaFoldDB" id="A0A086P4N1"/>
<proteinExistence type="predicted"/>
<dbReference type="EMBL" id="JFZA02000062">
    <property type="protein sequence ID" value="KFG88349.1"/>
    <property type="molecule type" value="Genomic_DNA"/>
</dbReference>
<sequence>MPALPGDLHGASRKAWVIRGAALNMKGKTRAPIILLHSTSGQMRRRAGRGQIAHIHDPVSAPSEIQADFLIELNEPARDFPTVAGLDDRVALAARDDDL</sequence>
<name>A0A086P4N1_SPHHM</name>
<protein>
    <submittedName>
        <fullName evidence="1">Uncharacterized protein</fullName>
    </submittedName>
</protein>
<evidence type="ECO:0000313" key="1">
    <source>
        <dbReference type="EMBL" id="KFG88349.1"/>
    </source>
</evidence>
<accession>A0A086P4N1</accession>
<comment type="caution">
    <text evidence="1">The sequence shown here is derived from an EMBL/GenBank/DDBJ whole genome shotgun (WGS) entry which is preliminary data.</text>
</comment>